<sequence length="115" mass="13356">MKKLLILYPFLLFCLISKADNQLKLTNWEIKSTTEISENAEKVSMPSFQATDWYEATVPTTVLNALVKQNVYPDPRIGMNNFLIPDVSDEFNKKMDLAKYSYLGNGKNPWQEPYW</sequence>
<dbReference type="PANTHER" id="PTHR43536">
    <property type="entry name" value="MANNOSYLGLYCOPROTEIN ENDO-BETA-MANNOSIDASE"/>
    <property type="match status" value="1"/>
</dbReference>
<evidence type="ECO:0000313" key="2">
    <source>
        <dbReference type="EMBL" id="KAA4649989.1"/>
    </source>
</evidence>
<comment type="caution">
    <text evidence="2">The sequence shown here is derived from an EMBL/GenBank/DDBJ whole genome shotgun (WGS) entry which is preliminary data.</text>
</comment>
<dbReference type="Proteomes" id="UP000435985">
    <property type="component" value="Unassembled WGS sequence"/>
</dbReference>
<evidence type="ECO:0000313" key="3">
    <source>
        <dbReference type="Proteomes" id="UP000435985"/>
    </source>
</evidence>
<dbReference type="InterPro" id="IPR008979">
    <property type="entry name" value="Galactose-bd-like_sf"/>
</dbReference>
<dbReference type="Gene3D" id="2.60.120.260">
    <property type="entry name" value="Galactose-binding domain-like"/>
    <property type="match status" value="1"/>
</dbReference>
<proteinExistence type="predicted"/>
<gene>
    <name evidence="2" type="ORF">F3B98_31345</name>
</gene>
<organism evidence="2 3">
    <name type="scientific">Bacteroides ovatus</name>
    <dbReference type="NCBI Taxonomy" id="28116"/>
    <lineage>
        <taxon>Bacteria</taxon>
        <taxon>Pseudomonadati</taxon>
        <taxon>Bacteroidota</taxon>
        <taxon>Bacteroidia</taxon>
        <taxon>Bacteroidales</taxon>
        <taxon>Bacteroidaceae</taxon>
        <taxon>Bacteroides</taxon>
    </lineage>
</organism>
<dbReference type="EMBL" id="VWFO01000523">
    <property type="protein sequence ID" value="KAA4649989.1"/>
    <property type="molecule type" value="Genomic_DNA"/>
</dbReference>
<evidence type="ECO:0000256" key="1">
    <source>
        <dbReference type="SAM" id="SignalP"/>
    </source>
</evidence>
<feature type="non-terminal residue" evidence="2">
    <location>
        <position position="115"/>
    </location>
</feature>
<feature type="signal peptide" evidence="1">
    <location>
        <begin position="1"/>
        <end position="19"/>
    </location>
</feature>
<feature type="chain" id="PRO_5024881589" evidence="1">
    <location>
        <begin position="20"/>
        <end position="115"/>
    </location>
</feature>
<keyword evidence="1" id="KW-0732">Signal</keyword>
<dbReference type="SUPFAM" id="SSF49785">
    <property type="entry name" value="Galactose-binding domain-like"/>
    <property type="match status" value="1"/>
</dbReference>
<accession>A0A642C8R1</accession>
<keyword evidence="2" id="KW-0378">Hydrolase</keyword>
<dbReference type="InterPro" id="IPR043534">
    <property type="entry name" value="EBDG/EBM"/>
</dbReference>
<dbReference type="GO" id="GO:0004553">
    <property type="term" value="F:hydrolase activity, hydrolyzing O-glycosyl compounds"/>
    <property type="evidence" value="ECO:0007669"/>
    <property type="project" value="InterPro"/>
</dbReference>
<dbReference type="AlphaFoldDB" id="A0A642C8R1"/>
<name>A0A642C8R1_BACOV</name>
<reference evidence="2 3" key="1">
    <citation type="journal article" date="2019" name="Nat. Med.">
        <title>A library of human gut bacterial isolates paired with longitudinal multiomics data enables mechanistic microbiome research.</title>
        <authorList>
            <person name="Poyet M."/>
            <person name="Groussin M."/>
            <person name="Gibbons S.M."/>
            <person name="Avila-Pacheco J."/>
            <person name="Jiang X."/>
            <person name="Kearney S.M."/>
            <person name="Perrotta A.R."/>
            <person name="Berdy B."/>
            <person name="Zhao S."/>
            <person name="Lieberman T.D."/>
            <person name="Swanson P.K."/>
            <person name="Smith M."/>
            <person name="Roesemann S."/>
            <person name="Alexander J.E."/>
            <person name="Rich S.A."/>
            <person name="Livny J."/>
            <person name="Vlamakis H."/>
            <person name="Clish C."/>
            <person name="Bullock K."/>
            <person name="Deik A."/>
            <person name="Scott J."/>
            <person name="Pierce K.A."/>
            <person name="Xavier R.J."/>
            <person name="Alm E.J."/>
        </authorList>
    </citation>
    <scope>NUCLEOTIDE SEQUENCE [LARGE SCALE GENOMIC DNA]</scope>
    <source>
        <strain evidence="2 3">BIOML-A14</strain>
    </source>
</reference>
<dbReference type="PANTHER" id="PTHR43536:SF1">
    <property type="entry name" value="MANNOSYLGLYCOPROTEIN ENDO-BETA-MANNOSIDASE"/>
    <property type="match status" value="1"/>
</dbReference>
<protein>
    <submittedName>
        <fullName evidence="2">Glycoside hydrolase family 2</fullName>
    </submittedName>
</protein>